<evidence type="ECO:0000313" key="2">
    <source>
        <dbReference type="EMBL" id="ABA94575.1"/>
    </source>
</evidence>
<reference evidence="2" key="3">
    <citation type="submission" date="2006-01" db="EMBL/GenBank/DDBJ databases">
        <authorList>
            <person name="Buell R."/>
        </authorList>
    </citation>
    <scope>NUCLEOTIDE SEQUENCE</scope>
</reference>
<reference evidence="2" key="1">
    <citation type="journal article" date="2005" name="BMC Biol.">
        <title>The sequence of rice chromosomes 11 and 12, rich in disease resistance genes and recent gene duplications.</title>
        <authorList>
            <consortium name="The rice chromosomes 11 and 12 sequencing consortia"/>
        </authorList>
    </citation>
    <scope>NUCLEOTIDE SEQUENCE [LARGE SCALE GENOMIC DNA]</scope>
</reference>
<protein>
    <submittedName>
        <fullName evidence="2">Uncharacterized protein</fullName>
    </submittedName>
</protein>
<proteinExistence type="predicted"/>
<name>Q2R1T2_ORYSJ</name>
<sequence>MDNGGGGGAPADDGEGGDGLLGGGFAGPVLGGGGAAGVGFPPGFAAIPVAGAEAGAAGQDAVYAAVPDADEEEGFYEEDGDEGLGDRDDAEEGGHICQASNLNCKKGSTDEVAAGLQSQYDIAASINKKRPNKPARKPCALCYMESLQSGVYKERTSKTMTGITKHSEKIISTLAECGGGGIPVKLLLYLQIGLAYIKMLLVDAEAVMSPIAKACFWEKLVNNSPEDALLAQLQNGHEPEVPLAVILQYLMRLMDEDRIRKELELLSSVPKRASDCEKELLESWRWETTDGDDLAERKKILSRAKEIVFELIDSEVTFLNILYIMYKFKPYFHSAIGSAQVGMLLPDAEVDYWKKWLLKNCQVDYLTVISPMAKACLWEKLANNPRPQNGYERQAGNITVYRVVESVLERLHMAQTPLHFEFKGESLVPKFLGCICQTHTLFGLHIIEKKCNCVNEVPTKTAELAISHVYKGLHSESMYTLASAVCCDDEGRSFACDMDMMKGIVKAIPSQLSHLNLTHIWFRVIPYHHHLCFVSLQSGFKHAKKRDPGLLL</sequence>
<evidence type="ECO:0000256" key="1">
    <source>
        <dbReference type="SAM" id="MobiDB-lite"/>
    </source>
</evidence>
<dbReference type="EMBL" id="DP000010">
    <property type="protein sequence ID" value="ABA94575.1"/>
    <property type="molecule type" value="Genomic_DNA"/>
</dbReference>
<feature type="region of interest" description="Disordered" evidence="1">
    <location>
        <begin position="1"/>
        <end position="24"/>
    </location>
</feature>
<gene>
    <name evidence="2" type="ordered locus">LOC_Os11g38150</name>
</gene>
<dbReference type="AlphaFoldDB" id="Q2R1T2"/>
<reference evidence="2" key="2">
    <citation type="submission" date="2005-04" db="EMBL/GenBank/DDBJ databases">
        <authorList>
            <person name="Buell C.R."/>
            <person name="Wing R.A."/>
            <person name="McCombie W.A."/>
            <person name="Ouyang S."/>
        </authorList>
    </citation>
    <scope>NUCLEOTIDE SEQUENCE</scope>
</reference>
<organism evidence="2">
    <name type="scientific">Oryza sativa subsp. japonica</name>
    <name type="common">Rice</name>
    <dbReference type="NCBI Taxonomy" id="39947"/>
    <lineage>
        <taxon>Eukaryota</taxon>
        <taxon>Viridiplantae</taxon>
        <taxon>Streptophyta</taxon>
        <taxon>Embryophyta</taxon>
        <taxon>Tracheophyta</taxon>
        <taxon>Spermatophyta</taxon>
        <taxon>Magnoliopsida</taxon>
        <taxon>Liliopsida</taxon>
        <taxon>Poales</taxon>
        <taxon>Poaceae</taxon>
        <taxon>BOP clade</taxon>
        <taxon>Oryzoideae</taxon>
        <taxon>Oryzeae</taxon>
        <taxon>Oryzinae</taxon>
        <taxon>Oryza</taxon>
        <taxon>Oryza sativa</taxon>
    </lineage>
</organism>
<accession>Q2R1T2</accession>